<dbReference type="AlphaFoldDB" id="A0A8X6JTK6"/>
<comment type="caution">
    <text evidence="1">The sequence shown here is derived from an EMBL/GenBank/DDBJ whole genome shotgun (WGS) entry which is preliminary data.</text>
</comment>
<name>A0A8X6JTK6_9ARAC</name>
<reference evidence="1" key="1">
    <citation type="submission" date="2020-08" db="EMBL/GenBank/DDBJ databases">
        <title>Multicomponent nature underlies the extraordinary mechanical properties of spider dragline silk.</title>
        <authorList>
            <person name="Kono N."/>
            <person name="Nakamura H."/>
            <person name="Mori M."/>
            <person name="Yoshida Y."/>
            <person name="Ohtoshi R."/>
            <person name="Malay A.D."/>
            <person name="Moran D.A.P."/>
            <person name="Tomita M."/>
            <person name="Numata K."/>
            <person name="Arakawa K."/>
        </authorList>
    </citation>
    <scope>NUCLEOTIDE SEQUENCE</scope>
</reference>
<gene>
    <name evidence="1" type="primary">NCL1_34096</name>
    <name evidence="1" type="ORF">TNIN_67301</name>
</gene>
<dbReference type="EMBL" id="BMAV01024766">
    <property type="protein sequence ID" value="GFS35999.1"/>
    <property type="molecule type" value="Genomic_DNA"/>
</dbReference>
<proteinExistence type="predicted"/>
<accession>A0A8X6JTK6</accession>
<keyword evidence="2" id="KW-1185">Reference proteome</keyword>
<protein>
    <submittedName>
        <fullName evidence="1">Uncharacterized protein</fullName>
    </submittedName>
</protein>
<organism evidence="1 2">
    <name type="scientific">Trichonephila inaurata madagascariensis</name>
    <dbReference type="NCBI Taxonomy" id="2747483"/>
    <lineage>
        <taxon>Eukaryota</taxon>
        <taxon>Metazoa</taxon>
        <taxon>Ecdysozoa</taxon>
        <taxon>Arthropoda</taxon>
        <taxon>Chelicerata</taxon>
        <taxon>Arachnida</taxon>
        <taxon>Araneae</taxon>
        <taxon>Araneomorphae</taxon>
        <taxon>Entelegynae</taxon>
        <taxon>Araneoidea</taxon>
        <taxon>Nephilidae</taxon>
        <taxon>Trichonephila</taxon>
        <taxon>Trichonephila inaurata</taxon>
    </lineage>
</organism>
<sequence>MCFLFVHSEQVMMLGWWRMRGRQADVPCLVASLQLVIGLQRLALARKEQMSIRQFKKHNPLLCDASSSMQYDQIVNLQCINQQSSKRTPDDTEQ</sequence>
<dbReference type="Proteomes" id="UP000886998">
    <property type="component" value="Unassembled WGS sequence"/>
</dbReference>
<evidence type="ECO:0000313" key="2">
    <source>
        <dbReference type="Proteomes" id="UP000886998"/>
    </source>
</evidence>
<evidence type="ECO:0000313" key="1">
    <source>
        <dbReference type="EMBL" id="GFS35999.1"/>
    </source>
</evidence>